<dbReference type="InterPro" id="IPR052646">
    <property type="entry name" value="Peroxisomal_PEX28-32"/>
</dbReference>
<feature type="region of interest" description="Disordered" evidence="5">
    <location>
        <begin position="1"/>
        <end position="38"/>
    </location>
</feature>
<feature type="region of interest" description="Disordered" evidence="5">
    <location>
        <begin position="489"/>
        <end position="609"/>
    </location>
</feature>
<dbReference type="PANTHER" id="PTHR31679">
    <property type="entry name" value="PEROXISOMAL MEMBRANE PROTEIN PEX30-RELATED"/>
    <property type="match status" value="1"/>
</dbReference>
<dbReference type="InterPro" id="IPR006614">
    <property type="entry name" value="Peroxin/Ferlin"/>
</dbReference>
<keyword evidence="4 6" id="KW-0472">Membrane</keyword>
<dbReference type="EMBL" id="JAVRRG010000182">
    <property type="protein sequence ID" value="KAK5079617.1"/>
    <property type="molecule type" value="Genomic_DNA"/>
</dbReference>
<feature type="region of interest" description="Disordered" evidence="5">
    <location>
        <begin position="389"/>
        <end position="422"/>
    </location>
</feature>
<keyword evidence="2 6" id="KW-0812">Transmembrane</keyword>
<feature type="compositionally biased region" description="Basic and acidic residues" evidence="5">
    <location>
        <begin position="577"/>
        <end position="589"/>
    </location>
</feature>
<evidence type="ECO:0000259" key="8">
    <source>
        <dbReference type="SMART" id="SM00694"/>
    </source>
</evidence>
<comment type="subcellular location">
    <subcellularLocation>
        <location evidence="1">Endomembrane system</location>
        <topology evidence="1">Multi-pass membrane protein</topology>
    </subcellularLocation>
</comment>
<comment type="caution">
    <text evidence="9">The sequence shown here is derived from an EMBL/GenBank/DDBJ whole genome shotgun (WGS) entry which is preliminary data.</text>
</comment>
<feature type="region of interest" description="Disordered" evidence="5">
    <location>
        <begin position="292"/>
        <end position="311"/>
    </location>
</feature>
<feature type="domain" description="Peroxin/Ferlin" evidence="8">
    <location>
        <begin position="426"/>
        <end position="459"/>
    </location>
</feature>
<feature type="compositionally biased region" description="Polar residues" evidence="5">
    <location>
        <begin position="565"/>
        <end position="575"/>
    </location>
</feature>
<keyword evidence="10" id="KW-1185">Reference proteome</keyword>
<evidence type="ECO:0000313" key="10">
    <source>
        <dbReference type="Proteomes" id="UP001345013"/>
    </source>
</evidence>
<evidence type="ECO:0000256" key="4">
    <source>
        <dbReference type="ARBA" id="ARBA00023136"/>
    </source>
</evidence>
<evidence type="ECO:0000256" key="5">
    <source>
        <dbReference type="SAM" id="MobiDB-lite"/>
    </source>
</evidence>
<dbReference type="Proteomes" id="UP001345013">
    <property type="component" value="Unassembled WGS sequence"/>
</dbReference>
<feature type="domain" description="Peroxin/Ferlin" evidence="7">
    <location>
        <begin position="319"/>
        <end position="387"/>
    </location>
</feature>
<feature type="compositionally biased region" description="Polar residues" evidence="5">
    <location>
        <begin position="399"/>
        <end position="413"/>
    </location>
</feature>
<gene>
    <name evidence="9" type="ORF">LTR24_009122</name>
</gene>
<reference evidence="9 10" key="1">
    <citation type="submission" date="2023-08" db="EMBL/GenBank/DDBJ databases">
        <title>Black Yeasts Isolated from many extreme environments.</title>
        <authorList>
            <person name="Coleine C."/>
            <person name="Stajich J.E."/>
            <person name="Selbmann L."/>
        </authorList>
    </citation>
    <scope>NUCLEOTIDE SEQUENCE [LARGE SCALE GENOMIC DNA]</scope>
    <source>
        <strain evidence="9 10">CCFEE 5885</strain>
    </source>
</reference>
<sequence length="609" mass="67022">MSRSTNNPDHGANSPSDTYTNDANPPTVAAFSPSATSGYSASAKQRSTIIVHKKSPLLIATPPQITRALAHSHPFLLPLNKLLALLSWSTHDPWESFLLVAVFWGSTLYGDVILRYGGPIILVTSIILGMYSRRYSPLSSTSRTGEKLGHKRQSEEGEAASTSTAAAPQHKSLDEIVETVQELTGRCNTLLEPFLIMTDFLSTQRTATSATTRPALTTLFIRILFLTPFWVLLTAPPFYILTTRRIILATGTIVLSWHSRPAKITRVILWRSVFLRRAAALITGLDFPTQGSTANPSLPRRKSQAGLASEVATKSRSPGVRFTFILYENQRRWVGLGWTTSLFAGERGPWTDEHLNPAPSKDEFELPHVESNIARWRWLDNSYWQIDGGDAKQHKRSGSKTGPSGSLSPTTPRSAAGGAVDTDGGGWIYYDSKWNDGRRDDGWGRYTRRRKWYRDAELVEMTPSTEVSPAPTSANSDDEAERIRKARAYANSLSPTGQEPDLADSVATIKPPPTPPRPTHSRSTSYNAASPPTPADTETASLKEKKKRGWFSRDRSDSKSSSSKNTAKSNVSVGSAHTKEDDVYDRWRDSGGGTTGRMSISEDVAHYLS</sequence>
<organism evidence="9 10">
    <name type="scientific">Lithohypha guttulata</name>
    <dbReference type="NCBI Taxonomy" id="1690604"/>
    <lineage>
        <taxon>Eukaryota</taxon>
        <taxon>Fungi</taxon>
        <taxon>Dikarya</taxon>
        <taxon>Ascomycota</taxon>
        <taxon>Pezizomycotina</taxon>
        <taxon>Eurotiomycetes</taxon>
        <taxon>Chaetothyriomycetidae</taxon>
        <taxon>Chaetothyriales</taxon>
        <taxon>Trichomeriaceae</taxon>
        <taxon>Lithohypha</taxon>
    </lineage>
</organism>
<name>A0ABR0JXY9_9EURO</name>
<evidence type="ECO:0000256" key="1">
    <source>
        <dbReference type="ARBA" id="ARBA00004127"/>
    </source>
</evidence>
<dbReference type="Pfam" id="PF06398">
    <property type="entry name" value="Pex24p"/>
    <property type="match status" value="1"/>
</dbReference>
<feature type="transmembrane region" description="Helical" evidence="6">
    <location>
        <begin position="219"/>
        <end position="240"/>
    </location>
</feature>
<evidence type="ECO:0000313" key="9">
    <source>
        <dbReference type="EMBL" id="KAK5079617.1"/>
    </source>
</evidence>
<dbReference type="PANTHER" id="PTHR31679:SF2">
    <property type="entry name" value="PEROXISOMAL MEMBRANE PROTEIN PEX30-RELATED"/>
    <property type="match status" value="1"/>
</dbReference>
<evidence type="ECO:0000256" key="3">
    <source>
        <dbReference type="ARBA" id="ARBA00022989"/>
    </source>
</evidence>
<feature type="compositionally biased region" description="Basic and acidic residues" evidence="5">
    <location>
        <begin position="144"/>
        <end position="155"/>
    </location>
</feature>
<keyword evidence="3 6" id="KW-1133">Transmembrane helix</keyword>
<dbReference type="SMART" id="SM00694">
    <property type="entry name" value="DysFC"/>
    <property type="match status" value="1"/>
</dbReference>
<feature type="region of interest" description="Disordered" evidence="5">
    <location>
        <begin position="137"/>
        <end position="170"/>
    </location>
</feature>
<feature type="compositionally biased region" description="Polar residues" evidence="5">
    <location>
        <begin position="526"/>
        <end position="540"/>
    </location>
</feature>
<feature type="transmembrane region" description="Helical" evidence="6">
    <location>
        <begin position="113"/>
        <end position="131"/>
    </location>
</feature>
<evidence type="ECO:0000256" key="2">
    <source>
        <dbReference type="ARBA" id="ARBA00022692"/>
    </source>
</evidence>
<feature type="compositionally biased region" description="Polar residues" evidence="5">
    <location>
        <begin position="1"/>
        <end position="24"/>
    </location>
</feature>
<evidence type="ECO:0000256" key="6">
    <source>
        <dbReference type="SAM" id="Phobius"/>
    </source>
</evidence>
<protein>
    <recommendedName>
        <fullName evidence="7 8">Peroxin/Ferlin domain-containing protein</fullName>
    </recommendedName>
</protein>
<proteinExistence type="predicted"/>
<dbReference type="SMART" id="SM00693">
    <property type="entry name" value="DysFN"/>
    <property type="match status" value="1"/>
</dbReference>
<dbReference type="InterPro" id="IPR010482">
    <property type="entry name" value="TECPR1-like_DysF"/>
</dbReference>
<evidence type="ECO:0000259" key="7">
    <source>
        <dbReference type="SMART" id="SM00693"/>
    </source>
</evidence>
<accession>A0ABR0JXY9</accession>